<dbReference type="OMA" id="AFACHDE"/>
<dbReference type="SUPFAM" id="SSF101941">
    <property type="entry name" value="NAC domain"/>
    <property type="match status" value="1"/>
</dbReference>
<dbReference type="InterPro" id="IPR036093">
    <property type="entry name" value="NAC_dom_sf"/>
</dbReference>
<dbReference type="HOGENOM" id="CLU_056080_1_0_1"/>
<dbReference type="GO" id="GO:0006355">
    <property type="term" value="P:regulation of DNA-templated transcription"/>
    <property type="evidence" value="ECO:0007669"/>
    <property type="project" value="InterPro"/>
</dbReference>
<keyword evidence="2" id="KW-0238">DNA-binding</keyword>
<evidence type="ECO:0000256" key="1">
    <source>
        <dbReference type="ARBA" id="ARBA00023015"/>
    </source>
</evidence>
<dbReference type="Gramene" id="OPUNC02G11190.1">
    <property type="protein sequence ID" value="OPUNC02G11190.1"/>
    <property type="gene ID" value="OPUNC02G11190"/>
</dbReference>
<evidence type="ECO:0000256" key="4">
    <source>
        <dbReference type="ARBA" id="ARBA00023242"/>
    </source>
</evidence>
<evidence type="ECO:0000256" key="2">
    <source>
        <dbReference type="ARBA" id="ARBA00023125"/>
    </source>
</evidence>
<sequence length="408" mass="45382">MAAAARSQGLSPGFKFEPSDQMLVELFLLPYLRDGELPVAGLVFVEDDHLGGLPLPPWMLLDRHGRGDEDEAYFIAPTGAGDGARQVRSVAGGGKWVKQRSEGNGDVVVAPGGETFRWEKFSLNFHRDDRRSGSTGWVMHEYIVSPPAGSAVAASHRATHIAFTGHGQNRKRVPDGYIVVLDDDAAAAAAPPPVSEQSNQEQEEYAAYTDQIQQQCFVPEQQMSNQYYFPAAAEEEQSNQEFFVPAAEEQSSHQFFLPAEEQSNYQPFLPALEQTTQSNQEYAYGEQSQCYIMPEQQQQQSNQEYAYSEQGQCYIMPEQQQQSNQEAEYAFACHDEQQQLYFHGDLTSWQEPLETSSSSSSQQFLGQEQLLLDGLLDGFGEISPEDDAFLDEVEMQNIIAGLSANQSA</sequence>
<organism evidence="6">
    <name type="scientific">Oryza punctata</name>
    <name type="common">Red rice</name>
    <dbReference type="NCBI Taxonomy" id="4537"/>
    <lineage>
        <taxon>Eukaryota</taxon>
        <taxon>Viridiplantae</taxon>
        <taxon>Streptophyta</taxon>
        <taxon>Embryophyta</taxon>
        <taxon>Tracheophyta</taxon>
        <taxon>Spermatophyta</taxon>
        <taxon>Magnoliopsida</taxon>
        <taxon>Liliopsida</taxon>
        <taxon>Poales</taxon>
        <taxon>Poaceae</taxon>
        <taxon>BOP clade</taxon>
        <taxon>Oryzoideae</taxon>
        <taxon>Oryzeae</taxon>
        <taxon>Oryzinae</taxon>
        <taxon>Oryza</taxon>
    </lineage>
</organism>
<accession>A0A0E0JYJ8</accession>
<evidence type="ECO:0000259" key="5">
    <source>
        <dbReference type="PROSITE" id="PS51005"/>
    </source>
</evidence>
<reference evidence="6" key="2">
    <citation type="submission" date="2018-05" db="EMBL/GenBank/DDBJ databases">
        <title>OpunRS2 (Oryza punctata Reference Sequence Version 2).</title>
        <authorList>
            <person name="Zhang J."/>
            <person name="Kudrna D."/>
            <person name="Lee S."/>
            <person name="Talag J."/>
            <person name="Welchert J."/>
            <person name="Wing R.A."/>
        </authorList>
    </citation>
    <scope>NUCLEOTIDE SEQUENCE [LARGE SCALE GENOMIC DNA]</scope>
</reference>
<dbReference type="PANTHER" id="PTHR31719">
    <property type="entry name" value="NAC TRANSCRIPTION FACTOR 56"/>
    <property type="match status" value="1"/>
</dbReference>
<dbReference type="Pfam" id="PF02365">
    <property type="entry name" value="NAM"/>
    <property type="match status" value="1"/>
</dbReference>
<reference evidence="6" key="1">
    <citation type="submission" date="2015-04" db="UniProtKB">
        <authorList>
            <consortium name="EnsemblPlants"/>
        </authorList>
    </citation>
    <scope>IDENTIFICATION</scope>
</reference>
<dbReference type="InterPro" id="IPR003441">
    <property type="entry name" value="NAC-dom"/>
</dbReference>
<feature type="domain" description="NAC" evidence="5">
    <location>
        <begin position="10"/>
        <end position="164"/>
    </location>
</feature>
<evidence type="ECO:0000313" key="6">
    <source>
        <dbReference type="EnsemblPlants" id="OPUNC02G11190.1"/>
    </source>
</evidence>
<dbReference type="PROSITE" id="PS51005">
    <property type="entry name" value="NAC"/>
    <property type="match status" value="1"/>
</dbReference>
<evidence type="ECO:0000313" key="7">
    <source>
        <dbReference type="Proteomes" id="UP000026962"/>
    </source>
</evidence>
<dbReference type="eggNOG" id="ENOG502QT1Y">
    <property type="taxonomic scope" value="Eukaryota"/>
</dbReference>
<keyword evidence="7" id="KW-1185">Reference proteome</keyword>
<proteinExistence type="predicted"/>
<dbReference type="EnsemblPlants" id="OPUNC02G11190.1">
    <property type="protein sequence ID" value="OPUNC02G11190.1"/>
    <property type="gene ID" value="OPUNC02G11190"/>
</dbReference>
<keyword evidence="1" id="KW-0805">Transcription regulation</keyword>
<keyword evidence="4" id="KW-0539">Nucleus</keyword>
<evidence type="ECO:0000256" key="3">
    <source>
        <dbReference type="ARBA" id="ARBA00023163"/>
    </source>
</evidence>
<name>A0A0E0JYJ8_ORYPU</name>
<dbReference type="AlphaFoldDB" id="A0A0E0JYJ8"/>
<keyword evidence="3" id="KW-0804">Transcription</keyword>
<dbReference type="Gene3D" id="2.170.150.80">
    <property type="entry name" value="NAC domain"/>
    <property type="match status" value="1"/>
</dbReference>
<dbReference type="PANTHER" id="PTHR31719:SF107">
    <property type="entry name" value="OS02G0285900 PROTEIN"/>
    <property type="match status" value="1"/>
</dbReference>
<protein>
    <recommendedName>
        <fullName evidence="5">NAC domain-containing protein</fullName>
    </recommendedName>
</protein>
<dbReference type="Proteomes" id="UP000026962">
    <property type="component" value="Chromosome 2"/>
</dbReference>
<dbReference type="GO" id="GO:0003677">
    <property type="term" value="F:DNA binding"/>
    <property type="evidence" value="ECO:0007669"/>
    <property type="project" value="UniProtKB-KW"/>
</dbReference>